<comment type="similarity">
    <text evidence="1 6">Belongs to the peptidase M42 family.</text>
</comment>
<proteinExistence type="inferred from homology"/>
<dbReference type="InterPro" id="IPR008007">
    <property type="entry name" value="Peptidase_M42"/>
</dbReference>
<keyword evidence="5" id="KW-0378">Hydrolase</keyword>
<dbReference type="InterPro" id="IPR051464">
    <property type="entry name" value="Peptidase_M42_aminopept"/>
</dbReference>
<evidence type="ECO:0000313" key="7">
    <source>
        <dbReference type="EMBL" id="WRP16458.1"/>
    </source>
</evidence>
<name>A0ABZ1BV40_9FIRM</name>
<dbReference type="PIRSF" id="PIRSF001123">
    <property type="entry name" value="PepA_GA"/>
    <property type="match status" value="1"/>
</dbReference>
<evidence type="ECO:0000313" key="8">
    <source>
        <dbReference type="Proteomes" id="UP001332192"/>
    </source>
</evidence>
<gene>
    <name evidence="7" type="ORF">U7230_10150</name>
</gene>
<keyword evidence="2" id="KW-0031">Aminopeptidase</keyword>
<dbReference type="Gene3D" id="2.40.30.40">
    <property type="entry name" value="Peptidase M42, domain 2"/>
    <property type="match status" value="1"/>
</dbReference>
<dbReference type="CDD" id="cd05656">
    <property type="entry name" value="M42_Frv"/>
    <property type="match status" value="1"/>
</dbReference>
<accession>A0ABZ1BV40</accession>
<dbReference type="SUPFAM" id="SSF101821">
    <property type="entry name" value="Aminopeptidase/glucanase lid domain"/>
    <property type="match status" value="1"/>
</dbReference>
<dbReference type="SUPFAM" id="SSF53187">
    <property type="entry name" value="Zn-dependent exopeptidases"/>
    <property type="match status" value="1"/>
</dbReference>
<evidence type="ECO:0000256" key="4">
    <source>
        <dbReference type="ARBA" id="ARBA00022723"/>
    </source>
</evidence>
<evidence type="ECO:0000256" key="3">
    <source>
        <dbReference type="ARBA" id="ARBA00022670"/>
    </source>
</evidence>
<dbReference type="InterPro" id="IPR023367">
    <property type="entry name" value="Peptidase_M42_dom2"/>
</dbReference>
<keyword evidence="8" id="KW-1185">Reference proteome</keyword>
<dbReference type="PANTHER" id="PTHR32481:SF0">
    <property type="entry name" value="AMINOPEPTIDASE YPDE-RELATED"/>
    <property type="match status" value="1"/>
</dbReference>
<sequence>MAGEEGTSLLPPESLVETLRRLSEAAGVSGAEDEVRRAIVEQVRARLRPGDLLETDTMGNVVVIKRAQAPSAGGGEPGPAPLVMLAAHMDEVGLLVSSVEPDGTLRFKKVGGIDDRVLPGRQVHIGLKRVPGVIGARPIHLQKPEERRRVEDASNLVIDIGADSREQAERAVKVGDWAVFATPFVRMTPRRVRGKALDDRVGCTVLLGVLERAYPVDVAAVFTVQEEVGTRGAAISAYRVAPDLALVLEGTTCADIPASEPHQEATRLGEGAALSVMDHTSIAHPALVEQLVAVAERQGIPYQWRRTTAGGNDAGPIHVSRWGVPSASVSVPCRYIHGPAAVADLGDLQAAIRLVSAFLEQLPHNAPLASVWQNGHEQRMRERAWLRDFSRRG</sequence>
<dbReference type="PANTHER" id="PTHR32481">
    <property type="entry name" value="AMINOPEPTIDASE"/>
    <property type="match status" value="1"/>
</dbReference>
<dbReference type="EMBL" id="CP141615">
    <property type="protein sequence ID" value="WRP16458.1"/>
    <property type="molecule type" value="Genomic_DNA"/>
</dbReference>
<dbReference type="Proteomes" id="UP001332192">
    <property type="component" value="Chromosome"/>
</dbReference>
<dbReference type="Gene3D" id="3.40.630.10">
    <property type="entry name" value="Zn peptidases"/>
    <property type="match status" value="1"/>
</dbReference>
<evidence type="ECO:0000256" key="6">
    <source>
        <dbReference type="PIRNR" id="PIRNR001123"/>
    </source>
</evidence>
<reference evidence="7 8" key="1">
    <citation type="journal article" date="2024" name="Front. Microbiol.">
        <title>Novel thermophilic genera Geochorda gen. nov. and Carboxydochorda gen. nov. from the deep terrestrial subsurface reveal the ecophysiological diversity in the class Limnochordia.</title>
        <authorList>
            <person name="Karnachuk O.V."/>
            <person name="Lukina A.P."/>
            <person name="Avakyan M.R."/>
            <person name="Kadnikov V.V."/>
            <person name="Begmatov S."/>
            <person name="Beletsky A.V."/>
            <person name="Vlasova K.G."/>
            <person name="Novikov A.A."/>
            <person name="Shcherbakova V.A."/>
            <person name="Mardanov A.V."/>
            <person name="Ravin N.V."/>
        </authorList>
    </citation>
    <scope>NUCLEOTIDE SEQUENCE [LARGE SCALE GENOMIC DNA]</scope>
    <source>
        <strain evidence="7 8">L945</strain>
    </source>
</reference>
<organism evidence="7 8">
    <name type="scientific">Carboxydichorda subterranea</name>
    <dbReference type="NCBI Taxonomy" id="3109565"/>
    <lineage>
        <taxon>Bacteria</taxon>
        <taxon>Bacillati</taxon>
        <taxon>Bacillota</taxon>
        <taxon>Limnochordia</taxon>
        <taxon>Limnochordales</taxon>
        <taxon>Geochordaceae</taxon>
        <taxon>Carboxydichorda</taxon>
    </lineage>
</organism>
<protein>
    <submittedName>
        <fullName evidence="7">M42 family metallopeptidase</fullName>
    </submittedName>
</protein>
<keyword evidence="3" id="KW-0645">Protease</keyword>
<dbReference type="RefSeq" id="WP_324715731.1">
    <property type="nucleotide sequence ID" value="NZ_CP141615.1"/>
</dbReference>
<keyword evidence="4" id="KW-0479">Metal-binding</keyword>
<evidence type="ECO:0000256" key="2">
    <source>
        <dbReference type="ARBA" id="ARBA00022438"/>
    </source>
</evidence>
<evidence type="ECO:0000256" key="1">
    <source>
        <dbReference type="ARBA" id="ARBA00006272"/>
    </source>
</evidence>
<evidence type="ECO:0000256" key="5">
    <source>
        <dbReference type="ARBA" id="ARBA00022801"/>
    </source>
</evidence>
<dbReference type="Pfam" id="PF05343">
    <property type="entry name" value="Peptidase_M42"/>
    <property type="match status" value="1"/>
</dbReference>